<evidence type="ECO:0000313" key="9">
    <source>
        <dbReference type="Proteomes" id="UP000095281"/>
    </source>
</evidence>
<dbReference type="InterPro" id="IPR022905">
    <property type="entry name" value="Rpo11-like"/>
</dbReference>
<dbReference type="Gene3D" id="3.30.1360.10">
    <property type="entry name" value="RNA polymerase, RBP11-like subunit"/>
    <property type="match status" value="1"/>
</dbReference>
<dbReference type="GO" id="GO:0046983">
    <property type="term" value="F:protein dimerization activity"/>
    <property type="evidence" value="ECO:0007669"/>
    <property type="project" value="InterPro"/>
</dbReference>
<reference evidence="10" key="1">
    <citation type="submission" date="2016-11" db="UniProtKB">
        <authorList>
            <consortium name="WormBaseParasite"/>
        </authorList>
    </citation>
    <scope>IDENTIFICATION</scope>
</reference>
<evidence type="ECO:0000256" key="7">
    <source>
        <dbReference type="SAM" id="MobiDB-lite"/>
    </source>
</evidence>
<dbReference type="Proteomes" id="UP000095281">
    <property type="component" value="Unplaced"/>
</dbReference>
<keyword evidence="4" id="KW-0539">Nucleus</keyword>
<dbReference type="GO" id="GO:0005666">
    <property type="term" value="C:RNA polymerase III complex"/>
    <property type="evidence" value="ECO:0007669"/>
    <property type="project" value="TreeGrafter"/>
</dbReference>
<feature type="compositionally biased region" description="Acidic residues" evidence="7">
    <location>
        <begin position="126"/>
        <end position="140"/>
    </location>
</feature>
<dbReference type="WBParaSite" id="MhA1_Contig1507.frz3.gene15">
    <property type="protein sequence ID" value="MhA1_Contig1507.frz3.gene15"/>
    <property type="gene ID" value="MhA1_Contig1507.frz3.gene15"/>
</dbReference>
<keyword evidence="9" id="KW-1185">Reference proteome</keyword>
<dbReference type="GO" id="GO:0006362">
    <property type="term" value="P:transcription elongation by RNA polymerase I"/>
    <property type="evidence" value="ECO:0007669"/>
    <property type="project" value="TreeGrafter"/>
</dbReference>
<evidence type="ECO:0000256" key="2">
    <source>
        <dbReference type="ARBA" id="ARBA00022478"/>
    </source>
</evidence>
<dbReference type="PROSITE" id="PS01154">
    <property type="entry name" value="RNA_POL_L_13KD"/>
    <property type="match status" value="1"/>
</dbReference>
<evidence type="ECO:0000256" key="1">
    <source>
        <dbReference type="ARBA" id="ARBA00004123"/>
    </source>
</evidence>
<dbReference type="CDD" id="cd07029">
    <property type="entry name" value="RNAP_I_III_AC19"/>
    <property type="match status" value="1"/>
</dbReference>
<name>A0A1I8B744_MELHA</name>
<dbReference type="PANTHER" id="PTHR13946:SF28">
    <property type="entry name" value="DNA-DIRECTED RNA POLYMERASES I AND III SUBUNIT RPAC2"/>
    <property type="match status" value="1"/>
</dbReference>
<dbReference type="HAMAP" id="MF_00261">
    <property type="entry name" value="RNApol_arch_Rpo11"/>
    <property type="match status" value="1"/>
</dbReference>
<feature type="region of interest" description="Disordered" evidence="7">
    <location>
        <begin position="121"/>
        <end position="140"/>
    </location>
</feature>
<keyword evidence="3" id="KW-0804">Transcription</keyword>
<comment type="similarity">
    <text evidence="5">Belongs to the archaeal Rpo11/eukaryotic RPB11/RPC19 RNA polymerase subunit family.</text>
</comment>
<evidence type="ECO:0000259" key="8">
    <source>
        <dbReference type="Pfam" id="PF13656"/>
    </source>
</evidence>
<dbReference type="GO" id="GO:0005736">
    <property type="term" value="C:RNA polymerase I complex"/>
    <property type="evidence" value="ECO:0007669"/>
    <property type="project" value="TreeGrafter"/>
</dbReference>
<dbReference type="InterPro" id="IPR009025">
    <property type="entry name" value="RBP11-like_dimer"/>
</dbReference>
<dbReference type="GO" id="GO:0006383">
    <property type="term" value="P:transcription by RNA polymerase III"/>
    <property type="evidence" value="ECO:0007669"/>
    <property type="project" value="TreeGrafter"/>
</dbReference>
<dbReference type="InterPro" id="IPR033898">
    <property type="entry name" value="RNAP_AC19"/>
</dbReference>
<sequence length="140" mass="15791">MSQSKQDSAIISRLPPSNVAEKIEILDPDGYKADQTMLTIVLHEEDHTIGNALKHIICQMPGVEFCGYNIPHPLEDKILIRIQTEKGYSAGDILCRGLQDLHTVFDQIQKKFGQAYSDFKSGRTIDDEEGVEDEEEEIDE</sequence>
<proteinExistence type="inferred from homology"/>
<dbReference type="AlphaFoldDB" id="A0A1I8B744"/>
<accession>A0A1I8B744</accession>
<dbReference type="InterPro" id="IPR008193">
    <property type="entry name" value="RNA_pol_Rpb11_13-16kDa_CS"/>
</dbReference>
<dbReference type="SUPFAM" id="SSF55257">
    <property type="entry name" value="RBP11-like subunits of RNA polymerase"/>
    <property type="match status" value="1"/>
</dbReference>
<dbReference type="InterPro" id="IPR036603">
    <property type="entry name" value="RBP11-like"/>
</dbReference>
<evidence type="ECO:0000256" key="3">
    <source>
        <dbReference type="ARBA" id="ARBA00023163"/>
    </source>
</evidence>
<dbReference type="Pfam" id="PF13656">
    <property type="entry name" value="RNA_pol_L_2"/>
    <property type="match status" value="1"/>
</dbReference>
<keyword evidence="2" id="KW-0240">DNA-directed RNA polymerase</keyword>
<dbReference type="GO" id="GO:0003899">
    <property type="term" value="F:DNA-directed RNA polymerase activity"/>
    <property type="evidence" value="ECO:0007669"/>
    <property type="project" value="InterPro"/>
</dbReference>
<evidence type="ECO:0000256" key="5">
    <source>
        <dbReference type="ARBA" id="ARBA00025751"/>
    </source>
</evidence>
<protein>
    <recommendedName>
        <fullName evidence="6">DNA-directed RNA polymerase I subunit D</fullName>
    </recommendedName>
</protein>
<dbReference type="OMA" id="MRIQMYD"/>
<dbReference type="GO" id="GO:0003677">
    <property type="term" value="F:DNA binding"/>
    <property type="evidence" value="ECO:0007669"/>
    <property type="project" value="InterPro"/>
</dbReference>
<evidence type="ECO:0000313" key="10">
    <source>
        <dbReference type="WBParaSite" id="MhA1_Contig1507.frz3.gene15"/>
    </source>
</evidence>
<dbReference type="PANTHER" id="PTHR13946">
    <property type="entry name" value="DNA-DIRECTED RNA POLYMERASE I,II,III"/>
    <property type="match status" value="1"/>
</dbReference>
<feature type="domain" description="DNA-directed RNA polymerase RBP11-like dimerisation" evidence="8">
    <location>
        <begin position="38"/>
        <end position="110"/>
    </location>
</feature>
<comment type="subcellular location">
    <subcellularLocation>
        <location evidence="1">Nucleus</location>
    </subcellularLocation>
</comment>
<evidence type="ECO:0000256" key="4">
    <source>
        <dbReference type="ARBA" id="ARBA00023242"/>
    </source>
</evidence>
<organism evidence="9 10">
    <name type="scientific">Meloidogyne hapla</name>
    <name type="common">Root-knot nematode worm</name>
    <dbReference type="NCBI Taxonomy" id="6305"/>
    <lineage>
        <taxon>Eukaryota</taxon>
        <taxon>Metazoa</taxon>
        <taxon>Ecdysozoa</taxon>
        <taxon>Nematoda</taxon>
        <taxon>Chromadorea</taxon>
        <taxon>Rhabditida</taxon>
        <taxon>Tylenchina</taxon>
        <taxon>Tylenchomorpha</taxon>
        <taxon>Tylenchoidea</taxon>
        <taxon>Meloidogynidae</taxon>
        <taxon>Meloidogyninae</taxon>
        <taxon>Meloidogyne</taxon>
    </lineage>
</organism>
<evidence type="ECO:0000256" key="6">
    <source>
        <dbReference type="ARBA" id="ARBA00031757"/>
    </source>
</evidence>